<evidence type="ECO:0000259" key="1">
    <source>
        <dbReference type="Pfam" id="PF26109"/>
    </source>
</evidence>
<evidence type="ECO:0000313" key="3">
    <source>
        <dbReference type="Proteomes" id="UP001256588"/>
    </source>
</evidence>
<evidence type="ECO:0000313" key="2">
    <source>
        <dbReference type="EMBL" id="MDR7193377.1"/>
    </source>
</evidence>
<reference evidence="2 3" key="1">
    <citation type="submission" date="2023-07" db="EMBL/GenBank/DDBJ databases">
        <title>Sorghum-associated microbial communities from plants grown in Nebraska, USA.</title>
        <authorList>
            <person name="Schachtman D."/>
        </authorList>
    </citation>
    <scope>NUCLEOTIDE SEQUENCE [LARGE SCALE GENOMIC DNA]</scope>
    <source>
        <strain evidence="2 3">4099</strain>
    </source>
</reference>
<dbReference type="RefSeq" id="WP_310235516.1">
    <property type="nucleotide sequence ID" value="NZ_JAVDWO010000007.1"/>
</dbReference>
<protein>
    <recommendedName>
        <fullName evidence="1">DNA-binding transcriptional repressor CapW winged helix-turn-helix domain-containing protein</fullName>
    </recommendedName>
</protein>
<proteinExistence type="predicted"/>
<feature type="domain" description="DNA-binding transcriptional repressor CapW winged helix-turn-helix" evidence="1">
    <location>
        <begin position="9"/>
        <end position="74"/>
    </location>
</feature>
<dbReference type="Pfam" id="PF26109">
    <property type="entry name" value="WHD_BrxR"/>
    <property type="match status" value="1"/>
</dbReference>
<keyword evidence="3" id="KW-1185">Reference proteome</keyword>
<dbReference type="EMBL" id="JAVDWO010000007">
    <property type="protein sequence ID" value="MDR7193377.1"/>
    <property type="molecule type" value="Genomic_DNA"/>
</dbReference>
<comment type="caution">
    <text evidence="2">The sequence shown here is derived from an EMBL/GenBank/DDBJ whole genome shotgun (WGS) entry which is preliminary data.</text>
</comment>
<organism evidence="2 3">
    <name type="scientific">Luteimonas terrae</name>
    <dbReference type="NCBI Taxonomy" id="1530191"/>
    <lineage>
        <taxon>Bacteria</taxon>
        <taxon>Pseudomonadati</taxon>
        <taxon>Pseudomonadota</taxon>
        <taxon>Gammaproteobacteria</taxon>
        <taxon>Lysobacterales</taxon>
        <taxon>Lysobacteraceae</taxon>
        <taxon>Luteimonas</taxon>
    </lineage>
</organism>
<accession>A0ABU1XX87</accession>
<dbReference type="InterPro" id="IPR059019">
    <property type="entry name" value="WHD_CapW"/>
</dbReference>
<dbReference type="Proteomes" id="UP001256588">
    <property type="component" value="Unassembled WGS sequence"/>
</dbReference>
<gene>
    <name evidence="2" type="ORF">J2W68_002111</name>
</gene>
<sequence length="77" mass="8918">MGARRSYAVEQRLRLIDFLLQQYGHFNRAALVDYFGISVPQASADLSAYLELAPGNAEYDVRRKTYVRTDRFARVYP</sequence>
<name>A0ABU1XX87_9GAMM</name>